<keyword evidence="5" id="KW-1185">Reference proteome</keyword>
<dbReference type="Gene3D" id="3.40.250.10">
    <property type="entry name" value="Rhodanese-like domain"/>
    <property type="match status" value="2"/>
</dbReference>
<dbReference type="Proteomes" id="UP000634529">
    <property type="component" value="Unassembled WGS sequence"/>
</dbReference>
<evidence type="ECO:0000259" key="3">
    <source>
        <dbReference type="PROSITE" id="PS50206"/>
    </source>
</evidence>
<comment type="caution">
    <text evidence="4">The sequence shown here is derived from an EMBL/GenBank/DDBJ whole genome shotgun (WGS) entry which is preliminary data.</text>
</comment>
<evidence type="ECO:0000256" key="2">
    <source>
        <dbReference type="ARBA" id="ARBA00022737"/>
    </source>
</evidence>
<dbReference type="Pfam" id="PF00581">
    <property type="entry name" value="Rhodanese"/>
    <property type="match status" value="2"/>
</dbReference>
<evidence type="ECO:0000256" key="1">
    <source>
        <dbReference type="ARBA" id="ARBA00022679"/>
    </source>
</evidence>
<organism evidence="4 5">
    <name type="scientific">Paenibacillus arenosi</name>
    <dbReference type="NCBI Taxonomy" id="2774142"/>
    <lineage>
        <taxon>Bacteria</taxon>
        <taxon>Bacillati</taxon>
        <taxon>Bacillota</taxon>
        <taxon>Bacilli</taxon>
        <taxon>Bacillales</taxon>
        <taxon>Paenibacillaceae</taxon>
        <taxon>Paenibacillus</taxon>
    </lineage>
</organism>
<accession>A0ABR9B4U5</accession>
<dbReference type="SMART" id="SM00450">
    <property type="entry name" value="RHOD"/>
    <property type="match status" value="2"/>
</dbReference>
<dbReference type="InterPro" id="IPR045078">
    <property type="entry name" value="TST/MPST-like"/>
</dbReference>
<evidence type="ECO:0000313" key="4">
    <source>
        <dbReference type="EMBL" id="MBD8500495.1"/>
    </source>
</evidence>
<keyword evidence="1" id="KW-0808">Transferase</keyword>
<keyword evidence="2" id="KW-0677">Repeat</keyword>
<dbReference type="CDD" id="cd01449">
    <property type="entry name" value="TST_Repeat_2"/>
    <property type="match status" value="1"/>
</dbReference>
<feature type="domain" description="Rhodanese" evidence="3">
    <location>
        <begin position="16"/>
        <end position="136"/>
    </location>
</feature>
<dbReference type="InterPro" id="IPR036873">
    <property type="entry name" value="Rhodanese-like_dom_sf"/>
</dbReference>
<name>A0ABR9B4U5_9BACL</name>
<sequence>MEVSELKEQLKRQEQEHKQLHVVDCRFWLDQPAKGYESYLIGHIPNAIYMDLDRDLSSSRKEHGGRHPLPEPEQLARTLTLHGISKQDTVVAYDEQGGAMASRLIWLLQWIGHEGDVYVLDGGYAAWQRAGLVGEAGISNPRTKLTQHYEPIVRFELVVDVEHVRSKLDDPTVRLIDSREHVRYIGEVEPIDPKAGHIPGALNRFWRDGLNEQGYVRDNNEEKAAWHNLVDGAGEIIVYCGSGVTACPNVLSLWRSGFHNVKLYAGSWSDWCSYEESQFPVATGQASLNDPIEDSEG</sequence>
<feature type="domain" description="Rhodanese" evidence="3">
    <location>
        <begin position="169"/>
        <end position="273"/>
    </location>
</feature>
<dbReference type="InterPro" id="IPR001763">
    <property type="entry name" value="Rhodanese-like_dom"/>
</dbReference>
<dbReference type="PANTHER" id="PTHR11364">
    <property type="entry name" value="THIOSULFATE SULFERTANSFERASE"/>
    <property type="match status" value="1"/>
</dbReference>
<reference evidence="4 5" key="1">
    <citation type="submission" date="2020-09" db="EMBL/GenBank/DDBJ databases">
        <title>Paenibacillus sp. CAU 1523 isolated from sand of Haeundae Beach.</title>
        <authorList>
            <person name="Kim W."/>
        </authorList>
    </citation>
    <scope>NUCLEOTIDE SEQUENCE [LARGE SCALE GENOMIC DNA]</scope>
    <source>
        <strain evidence="4 5">CAU 1523</strain>
    </source>
</reference>
<evidence type="ECO:0000313" key="5">
    <source>
        <dbReference type="Proteomes" id="UP000634529"/>
    </source>
</evidence>
<dbReference type="EMBL" id="JACYTN010000023">
    <property type="protein sequence ID" value="MBD8500495.1"/>
    <property type="molecule type" value="Genomic_DNA"/>
</dbReference>
<proteinExistence type="predicted"/>
<dbReference type="CDD" id="cd01448">
    <property type="entry name" value="TST_Repeat_1"/>
    <property type="match status" value="1"/>
</dbReference>
<dbReference type="SUPFAM" id="SSF52821">
    <property type="entry name" value="Rhodanese/Cell cycle control phosphatase"/>
    <property type="match status" value="2"/>
</dbReference>
<dbReference type="PANTHER" id="PTHR11364:SF27">
    <property type="entry name" value="SULFURTRANSFERASE"/>
    <property type="match status" value="1"/>
</dbReference>
<dbReference type="PROSITE" id="PS50206">
    <property type="entry name" value="RHODANESE_3"/>
    <property type="match status" value="2"/>
</dbReference>
<protein>
    <submittedName>
        <fullName evidence="4">Sulfurtransferase</fullName>
    </submittedName>
</protein>
<gene>
    <name evidence="4" type="ORF">IFO66_19595</name>
</gene>